<keyword evidence="5 8" id="KW-0067">ATP-binding</keyword>
<dbReference type="EMBL" id="FNXE01000001">
    <property type="protein sequence ID" value="SEH53368.1"/>
    <property type="molecule type" value="Genomic_DNA"/>
</dbReference>
<evidence type="ECO:0000256" key="9">
    <source>
        <dbReference type="NCBIfam" id="TIGR00362"/>
    </source>
</evidence>
<dbReference type="SUPFAM" id="SSF48295">
    <property type="entry name" value="TrpR-like"/>
    <property type="match status" value="1"/>
</dbReference>
<keyword evidence="6 8" id="KW-0446">Lipid-binding</keyword>
<evidence type="ECO:0000313" key="14">
    <source>
        <dbReference type="EMBL" id="SEH53368.1"/>
    </source>
</evidence>
<dbReference type="Pfam" id="PF11638">
    <property type="entry name" value="DnaA_N"/>
    <property type="match status" value="1"/>
</dbReference>
<comment type="subcellular location">
    <subcellularLocation>
        <location evidence="8">Cytoplasm</location>
    </subcellularLocation>
</comment>
<evidence type="ECO:0000256" key="6">
    <source>
        <dbReference type="ARBA" id="ARBA00023121"/>
    </source>
</evidence>
<feature type="binding site" evidence="8">
    <location>
        <position position="189"/>
    </location>
    <ligand>
        <name>ATP</name>
        <dbReference type="ChEBI" id="CHEBI:30616"/>
    </ligand>
</feature>
<dbReference type="PROSITE" id="PS01008">
    <property type="entry name" value="DNAA"/>
    <property type="match status" value="1"/>
</dbReference>
<feature type="binding site" evidence="8">
    <location>
        <position position="190"/>
    </location>
    <ligand>
        <name>ATP</name>
        <dbReference type="ChEBI" id="CHEBI:30616"/>
    </ligand>
</feature>
<dbReference type="InterPro" id="IPR027417">
    <property type="entry name" value="P-loop_NTPase"/>
</dbReference>
<dbReference type="InterPro" id="IPR020591">
    <property type="entry name" value="Chromosome_initiator_DnaA-like"/>
</dbReference>
<dbReference type="InterPro" id="IPR003593">
    <property type="entry name" value="AAA+_ATPase"/>
</dbReference>
<protein>
    <recommendedName>
        <fullName evidence="8 9">Chromosomal replication initiator protein DnaA</fullName>
    </recommendedName>
</protein>
<dbReference type="InterPro" id="IPR013317">
    <property type="entry name" value="DnaA_dom"/>
</dbReference>
<dbReference type="NCBIfam" id="TIGR00362">
    <property type="entry name" value="DnaA"/>
    <property type="match status" value="1"/>
</dbReference>
<dbReference type="InterPro" id="IPR038454">
    <property type="entry name" value="DnaA_N_sf"/>
</dbReference>
<comment type="domain">
    <text evidence="8">Domain I is involved in oligomerization and binding regulators, domain II is flexibile and of varying length in different bacteria, domain III forms the AAA+ region, while domain IV binds dsDNA.</text>
</comment>
<dbReference type="Proteomes" id="UP000199634">
    <property type="component" value="Unassembled WGS sequence"/>
</dbReference>
<dbReference type="SMART" id="SM00382">
    <property type="entry name" value="AAA"/>
    <property type="match status" value="1"/>
</dbReference>
<dbReference type="CDD" id="cd06571">
    <property type="entry name" value="Bac_DnaA_C"/>
    <property type="match status" value="1"/>
</dbReference>
<dbReference type="FunFam" id="3.40.50.300:FF:000668">
    <property type="entry name" value="Chromosomal replication initiator protein DnaA"/>
    <property type="match status" value="1"/>
</dbReference>
<dbReference type="Gene3D" id="1.10.8.60">
    <property type="match status" value="1"/>
</dbReference>
<dbReference type="InterPro" id="IPR024633">
    <property type="entry name" value="DnaA_N_dom"/>
</dbReference>
<dbReference type="PANTHER" id="PTHR30050:SF2">
    <property type="entry name" value="CHROMOSOMAL REPLICATION INITIATOR PROTEIN DNAA"/>
    <property type="match status" value="1"/>
</dbReference>
<dbReference type="Gene3D" id="1.10.1750.10">
    <property type="match status" value="1"/>
</dbReference>
<comment type="subunit">
    <text evidence="8">Oligomerizes as a right-handed, spiral filament on DNA at oriC.</text>
</comment>
<dbReference type="Gene3D" id="3.30.300.180">
    <property type="match status" value="1"/>
</dbReference>
<feature type="domain" description="AAA+ ATPase" evidence="12">
    <location>
        <begin position="176"/>
        <end position="312"/>
    </location>
</feature>
<dbReference type="SUPFAM" id="SSF52540">
    <property type="entry name" value="P-loop containing nucleoside triphosphate hydrolases"/>
    <property type="match status" value="1"/>
</dbReference>
<dbReference type="AlphaFoldDB" id="A0A1H6J383"/>
<dbReference type="GO" id="GO:0005524">
    <property type="term" value="F:ATP binding"/>
    <property type="evidence" value="ECO:0007669"/>
    <property type="project" value="UniProtKB-UniRule"/>
</dbReference>
<evidence type="ECO:0000313" key="15">
    <source>
        <dbReference type="Proteomes" id="UP000199634"/>
    </source>
</evidence>
<evidence type="ECO:0000256" key="7">
    <source>
        <dbReference type="ARBA" id="ARBA00023125"/>
    </source>
</evidence>
<name>A0A1H6J383_9FLAO</name>
<keyword evidence="3 8" id="KW-0235">DNA replication</keyword>
<feature type="region of interest" description="Domain I, interacts with DnaA modulators" evidence="8">
    <location>
        <begin position="1"/>
        <end position="90"/>
    </location>
</feature>
<evidence type="ECO:0000256" key="10">
    <source>
        <dbReference type="RuleBase" id="RU000577"/>
    </source>
</evidence>
<dbReference type="RefSeq" id="WP_091095047.1">
    <property type="nucleotide sequence ID" value="NZ_FNXE01000001.1"/>
</dbReference>
<dbReference type="SMART" id="SM00760">
    <property type="entry name" value="Bac_DnaA_C"/>
    <property type="match status" value="1"/>
</dbReference>
<dbReference type="PANTHER" id="PTHR30050">
    <property type="entry name" value="CHROMOSOMAL REPLICATION INITIATOR PROTEIN DNAA"/>
    <property type="match status" value="1"/>
</dbReference>
<dbReference type="GO" id="GO:0006270">
    <property type="term" value="P:DNA replication initiation"/>
    <property type="evidence" value="ECO:0007669"/>
    <property type="project" value="UniProtKB-UniRule"/>
</dbReference>
<evidence type="ECO:0000256" key="11">
    <source>
        <dbReference type="RuleBase" id="RU004227"/>
    </source>
</evidence>
<dbReference type="PRINTS" id="PR00051">
    <property type="entry name" value="DNAA"/>
</dbReference>
<keyword evidence="15" id="KW-1185">Reference proteome</keyword>
<dbReference type="STRING" id="1159016.SAMN02927937_00007"/>
<keyword evidence="2 8" id="KW-0963">Cytoplasm</keyword>
<dbReference type="Gene3D" id="3.40.50.300">
    <property type="entry name" value="P-loop containing nucleotide triphosphate hydrolases"/>
    <property type="match status" value="1"/>
</dbReference>
<comment type="caution">
    <text evidence="8">Lacks conserved residue(s) required for the propagation of feature annotation.</text>
</comment>
<evidence type="ECO:0000256" key="4">
    <source>
        <dbReference type="ARBA" id="ARBA00022741"/>
    </source>
</evidence>
<dbReference type="GO" id="GO:0006275">
    <property type="term" value="P:regulation of DNA replication"/>
    <property type="evidence" value="ECO:0007669"/>
    <property type="project" value="UniProtKB-UniRule"/>
</dbReference>
<organism evidence="14 15">
    <name type="scientific">Paenimyroides marinum</name>
    <dbReference type="NCBI Taxonomy" id="1159016"/>
    <lineage>
        <taxon>Bacteria</taxon>
        <taxon>Pseudomonadati</taxon>
        <taxon>Bacteroidota</taxon>
        <taxon>Flavobacteriia</taxon>
        <taxon>Flavobacteriales</taxon>
        <taxon>Flavobacteriaceae</taxon>
        <taxon>Paenimyroides</taxon>
    </lineage>
</organism>
<feature type="region of interest" description="Domain IV, binds dsDNA" evidence="8">
    <location>
        <begin position="360"/>
        <end position="479"/>
    </location>
</feature>
<keyword evidence="7 8" id="KW-0238">DNA-binding</keyword>
<feature type="binding site" evidence="8">
    <location>
        <position position="191"/>
    </location>
    <ligand>
        <name>ATP</name>
        <dbReference type="ChEBI" id="CHEBI:30616"/>
    </ligand>
</feature>
<dbReference type="GO" id="GO:0005737">
    <property type="term" value="C:cytoplasm"/>
    <property type="evidence" value="ECO:0007669"/>
    <property type="project" value="UniProtKB-SubCell"/>
</dbReference>
<evidence type="ECO:0000259" key="13">
    <source>
        <dbReference type="SMART" id="SM00760"/>
    </source>
</evidence>
<dbReference type="InterPro" id="IPR010921">
    <property type="entry name" value="Trp_repressor/repl_initiator"/>
</dbReference>
<dbReference type="GO" id="GO:0008289">
    <property type="term" value="F:lipid binding"/>
    <property type="evidence" value="ECO:0007669"/>
    <property type="project" value="UniProtKB-KW"/>
</dbReference>
<keyword evidence="4 8" id="KW-0547">Nucleotide-binding</keyword>
<dbReference type="Pfam" id="PF00308">
    <property type="entry name" value="Bac_DnaA"/>
    <property type="match status" value="1"/>
</dbReference>
<dbReference type="CDD" id="cd00009">
    <property type="entry name" value="AAA"/>
    <property type="match status" value="1"/>
</dbReference>
<evidence type="ECO:0000256" key="1">
    <source>
        <dbReference type="ARBA" id="ARBA00006583"/>
    </source>
</evidence>
<gene>
    <name evidence="8" type="primary">dnaA</name>
    <name evidence="14" type="ORF">SAMN02927937_00007</name>
</gene>
<evidence type="ECO:0000256" key="3">
    <source>
        <dbReference type="ARBA" id="ARBA00022705"/>
    </source>
</evidence>
<evidence type="ECO:0000256" key="8">
    <source>
        <dbReference type="HAMAP-Rule" id="MF_00377"/>
    </source>
</evidence>
<evidence type="ECO:0000256" key="2">
    <source>
        <dbReference type="ARBA" id="ARBA00022490"/>
    </source>
</evidence>
<accession>A0A1H6J383</accession>
<dbReference type="InterPro" id="IPR001957">
    <property type="entry name" value="Chromosome_initiator_DnaA"/>
</dbReference>
<dbReference type="InterPro" id="IPR013159">
    <property type="entry name" value="DnaA_C"/>
</dbReference>
<evidence type="ECO:0000259" key="12">
    <source>
        <dbReference type="SMART" id="SM00382"/>
    </source>
</evidence>
<dbReference type="GO" id="GO:0003688">
    <property type="term" value="F:DNA replication origin binding"/>
    <property type="evidence" value="ECO:0007669"/>
    <property type="project" value="UniProtKB-UniRule"/>
</dbReference>
<comment type="function">
    <text evidence="8 10">Plays an essential role in the initiation and regulation of chromosomal replication. ATP-DnaA binds to the origin of replication (oriC) to initiate formation of the DNA replication initiation complex once per cell cycle. Binds the DnaA box (a 9 base pair repeat at the origin) and separates the double-stranded (ds)DNA. Forms a right-handed helical filament on oriC DNA; dsDNA binds to the exterior of the filament while single-stranded (ss)DNA is stabiized in the filament's interior. The ATP-DnaA-oriC complex binds and stabilizes one strand of the AT-rich DNA unwinding element (DUE), permitting loading of DNA polymerase. After initiation quickly degrades to an ADP-DnaA complex that is not apt for DNA replication. Binds acidic phospholipids.</text>
</comment>
<evidence type="ECO:0000256" key="5">
    <source>
        <dbReference type="ARBA" id="ARBA00022840"/>
    </source>
</evidence>
<dbReference type="InterPro" id="IPR018312">
    <property type="entry name" value="Chromosome_initiator_DnaA_CS"/>
</dbReference>
<dbReference type="HAMAP" id="MF_00377">
    <property type="entry name" value="DnaA_bact"/>
    <property type="match status" value="1"/>
</dbReference>
<reference evidence="15" key="1">
    <citation type="submission" date="2016-10" db="EMBL/GenBank/DDBJ databases">
        <authorList>
            <person name="Varghese N."/>
            <person name="Submissions S."/>
        </authorList>
    </citation>
    <scope>NUCLEOTIDE SEQUENCE [LARGE SCALE GENOMIC DNA]</scope>
    <source>
        <strain evidence="15">CGMCC 1.10825</strain>
    </source>
</reference>
<sequence>MLDYTQETAISVWNRCLQFIKDNIGDQAFRTWFEPIEAIELAENALYIQVPSKFFYEFLEEHYVKVLKSALTKELGSKAKLVYKVKMENTSGKKQPFTEQLPSTQREPVKTQELDVPVQTKNPELKNPFIIPGIRNVKIESQLNSNYSFDNFLEGESNRLARNAGMAVANKPGGTAFNPLLIYGGVGLGKTHLAHAIGVEIKDKHPEKTVLYISAEVFMQQYTDSVRKQTRNDFIYFYQLIDVLIVDDIQFLAGKSGTQDVFFHIFNYLHQNGKQVILTSDKAPVDMQDIEQRLLSRFKWGLSAEIMHPDFETRVNILKNILYRDGVEMPNDVVEYVAKNVKTNVRELEGAIISLIAQSSFNKKEVTIDLAKNVIEKFVKNVRKEISIDYIQKIVSDYFELDIDTLCSKSRKRNIVQARQLAMFFAKKYTKSSLANIGSQIGSRDHATVLHACKTVDNLLETDKEFKAHFEDINKKLSM</sequence>
<feature type="binding site" evidence="8">
    <location>
        <position position="187"/>
    </location>
    <ligand>
        <name>ATP</name>
        <dbReference type="ChEBI" id="CHEBI:30616"/>
    </ligand>
</feature>
<feature type="domain" description="Chromosomal replication initiator DnaA C-terminal" evidence="13">
    <location>
        <begin position="387"/>
        <end position="456"/>
    </location>
</feature>
<dbReference type="GO" id="GO:0005886">
    <property type="term" value="C:plasma membrane"/>
    <property type="evidence" value="ECO:0007669"/>
    <property type="project" value="TreeGrafter"/>
</dbReference>
<dbReference type="Pfam" id="PF08299">
    <property type="entry name" value="Bac_DnaA_C"/>
    <property type="match status" value="1"/>
</dbReference>
<proteinExistence type="inferred from homology"/>
<comment type="similarity">
    <text evidence="1 8 11">Belongs to the DnaA family.</text>
</comment>
<dbReference type="OrthoDB" id="9807019at2"/>